<feature type="compositionally biased region" description="Low complexity" evidence="1">
    <location>
        <begin position="46"/>
        <end position="60"/>
    </location>
</feature>
<feature type="transmembrane region" description="Helical" evidence="2">
    <location>
        <begin position="441"/>
        <end position="458"/>
    </location>
</feature>
<feature type="transmembrane region" description="Helical" evidence="2">
    <location>
        <begin position="479"/>
        <end position="497"/>
    </location>
</feature>
<feature type="region of interest" description="Disordered" evidence="1">
    <location>
        <begin position="562"/>
        <end position="618"/>
    </location>
</feature>
<proteinExistence type="predicted"/>
<dbReference type="EMBL" id="LSYV01000012">
    <property type="protein sequence ID" value="KXZ51954.1"/>
    <property type="molecule type" value="Genomic_DNA"/>
</dbReference>
<evidence type="ECO:0000313" key="4">
    <source>
        <dbReference type="Proteomes" id="UP000075714"/>
    </source>
</evidence>
<reference evidence="4" key="1">
    <citation type="journal article" date="2016" name="Nat. Commun.">
        <title>The Gonium pectorale genome demonstrates co-option of cell cycle regulation during the evolution of multicellularity.</title>
        <authorList>
            <person name="Hanschen E.R."/>
            <person name="Marriage T.N."/>
            <person name="Ferris P.J."/>
            <person name="Hamaji T."/>
            <person name="Toyoda A."/>
            <person name="Fujiyama A."/>
            <person name="Neme R."/>
            <person name="Noguchi H."/>
            <person name="Minakuchi Y."/>
            <person name="Suzuki M."/>
            <person name="Kawai-Toyooka H."/>
            <person name="Smith D.R."/>
            <person name="Sparks H."/>
            <person name="Anderson J."/>
            <person name="Bakaric R."/>
            <person name="Luria V."/>
            <person name="Karger A."/>
            <person name="Kirschner M.W."/>
            <person name="Durand P.M."/>
            <person name="Michod R.E."/>
            <person name="Nozaki H."/>
            <person name="Olson B.J."/>
        </authorList>
    </citation>
    <scope>NUCLEOTIDE SEQUENCE [LARGE SCALE GENOMIC DNA]</scope>
    <source>
        <strain evidence="4">NIES-2863</strain>
    </source>
</reference>
<feature type="compositionally biased region" description="Basic residues" evidence="1">
    <location>
        <begin position="573"/>
        <end position="583"/>
    </location>
</feature>
<comment type="caution">
    <text evidence="3">The sequence shown here is derived from an EMBL/GenBank/DDBJ whole genome shotgun (WGS) entry which is preliminary data.</text>
</comment>
<keyword evidence="2" id="KW-1133">Transmembrane helix</keyword>
<protein>
    <submittedName>
        <fullName evidence="3">Uncharacterized protein</fullName>
    </submittedName>
</protein>
<name>A0A150GQ74_GONPE</name>
<evidence type="ECO:0000256" key="1">
    <source>
        <dbReference type="SAM" id="MobiDB-lite"/>
    </source>
</evidence>
<accession>A0A150GQ74</accession>
<feature type="compositionally biased region" description="Low complexity" evidence="1">
    <location>
        <begin position="71"/>
        <end position="84"/>
    </location>
</feature>
<dbReference type="OrthoDB" id="538627at2759"/>
<evidence type="ECO:0000256" key="2">
    <source>
        <dbReference type="SAM" id="Phobius"/>
    </source>
</evidence>
<feature type="compositionally biased region" description="Polar residues" evidence="1">
    <location>
        <begin position="607"/>
        <end position="618"/>
    </location>
</feature>
<feature type="region of interest" description="Disordered" evidence="1">
    <location>
        <begin position="40"/>
        <end position="84"/>
    </location>
</feature>
<organism evidence="3 4">
    <name type="scientific">Gonium pectorale</name>
    <name type="common">Green alga</name>
    <dbReference type="NCBI Taxonomy" id="33097"/>
    <lineage>
        <taxon>Eukaryota</taxon>
        <taxon>Viridiplantae</taxon>
        <taxon>Chlorophyta</taxon>
        <taxon>core chlorophytes</taxon>
        <taxon>Chlorophyceae</taxon>
        <taxon>CS clade</taxon>
        <taxon>Chlamydomonadales</taxon>
        <taxon>Volvocaceae</taxon>
        <taxon>Gonium</taxon>
    </lineage>
</organism>
<dbReference type="AlphaFoldDB" id="A0A150GQ74"/>
<feature type="transmembrane region" description="Helical" evidence="2">
    <location>
        <begin position="526"/>
        <end position="546"/>
    </location>
</feature>
<gene>
    <name evidence="3" type="ORF">GPECTOR_11g78</name>
</gene>
<keyword evidence="4" id="KW-1185">Reference proteome</keyword>
<keyword evidence="2" id="KW-0472">Membrane</keyword>
<sequence length="618" mass="64993">MNGHWHRARYRLQANRSWSEEPMGSGCSYDVGNSEAGASQARSNFKSADGAKGADASSKGLQPLHQSCGQEGSVEHGSAASEGGAAASISPWELGAPLVLIGCRELPLGRAAATTAGNAGGGDGRDGGDGAGAAPFDACFRYESTVWAGPCALPEGDGNLPGTTCDFVDRAATEPRPAGPPDPWGGGMVFRVRPLGTGNQPVHLRIEQALIPNHALACEEKGSGVHPAADSVALAQHLWAALEQLNFGAEEVLLHAVGTQSHLPPLHAAVVSGSESAVALVLSWYASAALPEPWLQPVWVPGIPAVLTPLVLASASSPSGLLLLYILRNHPQAIACWRVPVNGASGRAAAAAAGLRFIAHRTRAHMLVLQLTIVTFQTLSHLKSLFGAFQATCPAAAALWAGGAWARLAAARMAFRCVAGRFWWTLLEAAMAWVLASPTALYYHTVCCAVCVVLRSCFQAFEGQGLMPPSQMSAYGTQMLLANSLFVMLTAWCYQAPTRLNAWLRLVEGVAGSRMYVRYGVTQHPGLALLLSGATSAMGWGLTAVLRGRAARALQRQRQQLLLQQRRDDVQKRRPRPRDHSHRPAPLPGGLGGDAATSSARLAGQASAATSETGFKEH</sequence>
<dbReference type="Proteomes" id="UP000075714">
    <property type="component" value="Unassembled WGS sequence"/>
</dbReference>
<evidence type="ECO:0000313" key="3">
    <source>
        <dbReference type="EMBL" id="KXZ51954.1"/>
    </source>
</evidence>
<keyword evidence="2" id="KW-0812">Transmembrane</keyword>